<feature type="transmembrane region" description="Helical" evidence="1">
    <location>
        <begin position="168"/>
        <end position="187"/>
    </location>
</feature>
<feature type="transmembrane region" description="Helical" evidence="1">
    <location>
        <begin position="62"/>
        <end position="81"/>
    </location>
</feature>
<protein>
    <submittedName>
        <fullName evidence="2">Unannotated protein</fullName>
    </submittedName>
</protein>
<gene>
    <name evidence="2" type="ORF">UFOPK1704_00224</name>
</gene>
<feature type="transmembrane region" description="Helical" evidence="1">
    <location>
        <begin position="140"/>
        <end position="162"/>
    </location>
</feature>
<evidence type="ECO:0000256" key="1">
    <source>
        <dbReference type="SAM" id="Phobius"/>
    </source>
</evidence>
<feature type="transmembrane region" description="Helical" evidence="1">
    <location>
        <begin position="37"/>
        <end position="55"/>
    </location>
</feature>
<accession>A0A6J6DRQ7</accession>
<dbReference type="AlphaFoldDB" id="A0A6J6DRQ7"/>
<name>A0A6J6DRQ7_9ZZZZ</name>
<sequence length="200" mass="21628">MFWAEFFGFVAAVLGVLQAWPQARKIRTLGHGHGVSITMWILMTGSSAAWLGHGFRIGSPSLIASTVASALMNLTVVLALTSSPRVVVFRFIVLSTATAFLIATLPLWITTPVLFAFTLSRVPQIHRSWKSKRNKVPGSAVSMGMISLSIACLLAWEVYSILWKSPVLIGTTTVALIGALLVAYLELSNPANKSQRTTSK</sequence>
<proteinExistence type="predicted"/>
<dbReference type="EMBL" id="CAEZTQ010000025">
    <property type="protein sequence ID" value="CAB4566617.1"/>
    <property type="molecule type" value="Genomic_DNA"/>
</dbReference>
<keyword evidence="1" id="KW-1133">Transmembrane helix</keyword>
<keyword evidence="1" id="KW-0812">Transmembrane</keyword>
<reference evidence="2" key="1">
    <citation type="submission" date="2020-05" db="EMBL/GenBank/DDBJ databases">
        <authorList>
            <person name="Chiriac C."/>
            <person name="Salcher M."/>
            <person name="Ghai R."/>
            <person name="Kavagutti S V."/>
        </authorList>
    </citation>
    <scope>NUCLEOTIDE SEQUENCE</scope>
</reference>
<evidence type="ECO:0000313" key="2">
    <source>
        <dbReference type="EMBL" id="CAB4566617.1"/>
    </source>
</evidence>
<keyword evidence="1" id="KW-0472">Membrane</keyword>
<feature type="transmembrane region" description="Helical" evidence="1">
    <location>
        <begin position="87"/>
        <end position="119"/>
    </location>
</feature>
<dbReference type="Gene3D" id="1.20.1280.290">
    <property type="match status" value="2"/>
</dbReference>
<organism evidence="2">
    <name type="scientific">freshwater metagenome</name>
    <dbReference type="NCBI Taxonomy" id="449393"/>
    <lineage>
        <taxon>unclassified sequences</taxon>
        <taxon>metagenomes</taxon>
        <taxon>ecological metagenomes</taxon>
    </lineage>
</organism>